<dbReference type="Proteomes" id="UP000178964">
    <property type="component" value="Unassembled WGS sequence"/>
</dbReference>
<accession>A0A1F4VQN2</accession>
<reference evidence="1 2" key="1">
    <citation type="journal article" date="2016" name="Nat. Commun.">
        <title>Thousands of microbial genomes shed light on interconnected biogeochemical processes in an aquifer system.</title>
        <authorList>
            <person name="Anantharaman K."/>
            <person name="Brown C.T."/>
            <person name="Hug L.A."/>
            <person name="Sharon I."/>
            <person name="Castelle C.J."/>
            <person name="Probst A.J."/>
            <person name="Thomas B.C."/>
            <person name="Singh A."/>
            <person name="Wilkins M.J."/>
            <person name="Karaoz U."/>
            <person name="Brodie E.L."/>
            <person name="Williams K.H."/>
            <person name="Hubbard S.S."/>
            <person name="Banfield J.F."/>
        </authorList>
    </citation>
    <scope>NUCLEOTIDE SEQUENCE [LARGE SCALE GENOMIC DNA]</scope>
</reference>
<dbReference type="EMBL" id="MEVK01000014">
    <property type="protein sequence ID" value="OGC59506.1"/>
    <property type="molecule type" value="Genomic_DNA"/>
</dbReference>
<organism evidence="1 2">
    <name type="scientific">candidate division WWE3 bacterium RIFCSPLOWO2_01_FULL_42_11</name>
    <dbReference type="NCBI Taxonomy" id="1802627"/>
    <lineage>
        <taxon>Bacteria</taxon>
        <taxon>Katanobacteria</taxon>
    </lineage>
</organism>
<sequence length="113" mass="13039">MELEAKKWITENWVGIDDAIQDGLFAGHVFDTKEDALNFIDKLYNLGAEKILIGEVKPYSEMEPNRPYADELIVELPEGSTKRQEIFSFLNASEPSEDYEEQGQKTISVFWDY</sequence>
<protein>
    <submittedName>
        <fullName evidence="1">Uncharacterized protein</fullName>
    </submittedName>
</protein>
<name>A0A1F4VQN2_UNCKA</name>
<proteinExistence type="predicted"/>
<gene>
    <name evidence="1" type="ORF">A3A70_01315</name>
</gene>
<comment type="caution">
    <text evidence="1">The sequence shown here is derived from an EMBL/GenBank/DDBJ whole genome shotgun (WGS) entry which is preliminary data.</text>
</comment>
<evidence type="ECO:0000313" key="1">
    <source>
        <dbReference type="EMBL" id="OGC59506.1"/>
    </source>
</evidence>
<evidence type="ECO:0000313" key="2">
    <source>
        <dbReference type="Proteomes" id="UP000178964"/>
    </source>
</evidence>
<dbReference type="AlphaFoldDB" id="A0A1F4VQN2"/>